<evidence type="ECO:0000256" key="1">
    <source>
        <dbReference type="ARBA" id="ARBA00004725"/>
    </source>
</evidence>
<gene>
    <name evidence="4" type="ORF">A3D25_05905</name>
</gene>
<accession>A0A1F5KI87</accession>
<evidence type="ECO:0000256" key="2">
    <source>
        <dbReference type="ARBA" id="ARBA00022975"/>
    </source>
</evidence>
<dbReference type="InterPro" id="IPR029057">
    <property type="entry name" value="PRTase-like"/>
</dbReference>
<dbReference type="CDD" id="cd06223">
    <property type="entry name" value="PRTases_typeI"/>
    <property type="match status" value="1"/>
</dbReference>
<organism evidence="4 5">
    <name type="scientific">Candidatus Daviesbacteria bacterium RIFCSPHIGHO2_02_FULL_43_12</name>
    <dbReference type="NCBI Taxonomy" id="1797776"/>
    <lineage>
        <taxon>Bacteria</taxon>
        <taxon>Candidatus Daviesiibacteriota</taxon>
    </lineage>
</organism>
<comment type="pathway">
    <text evidence="1">Pyrimidine metabolism; UMP biosynthesis via de novo pathway.</text>
</comment>
<proteinExistence type="predicted"/>
<comment type="caution">
    <text evidence="4">The sequence shown here is derived from an EMBL/GenBank/DDBJ whole genome shotgun (WGS) entry which is preliminary data.</text>
</comment>
<dbReference type="InterPro" id="IPR000836">
    <property type="entry name" value="PRTase_dom"/>
</dbReference>
<reference evidence="4 5" key="1">
    <citation type="journal article" date="2016" name="Nat. Commun.">
        <title>Thousands of microbial genomes shed light on interconnected biogeochemical processes in an aquifer system.</title>
        <authorList>
            <person name="Anantharaman K."/>
            <person name="Brown C.T."/>
            <person name="Hug L.A."/>
            <person name="Sharon I."/>
            <person name="Castelle C.J."/>
            <person name="Probst A.J."/>
            <person name="Thomas B.C."/>
            <person name="Singh A."/>
            <person name="Wilkins M.J."/>
            <person name="Karaoz U."/>
            <person name="Brodie E.L."/>
            <person name="Williams K.H."/>
            <person name="Hubbard S.S."/>
            <person name="Banfield J.F."/>
        </authorList>
    </citation>
    <scope>NUCLEOTIDE SEQUENCE [LARGE SCALE GENOMIC DNA]</scope>
</reference>
<evidence type="ECO:0000313" key="4">
    <source>
        <dbReference type="EMBL" id="OGE40663.1"/>
    </source>
</evidence>
<dbReference type="GO" id="GO:0019856">
    <property type="term" value="P:pyrimidine nucleobase biosynthetic process"/>
    <property type="evidence" value="ECO:0007669"/>
    <property type="project" value="TreeGrafter"/>
</dbReference>
<evidence type="ECO:0000259" key="3">
    <source>
        <dbReference type="Pfam" id="PF00156"/>
    </source>
</evidence>
<name>A0A1F5KI87_9BACT</name>
<sequence length="239" mass="26487">MPKKSLTKTQQALVDLFLETTVTAKVVRRHTENGTYRFEEVTRETPIVGFPVHPGEFALKIHERIPDAPLSPIYINMRNMPQHVLRLVARSIAEVSGGDVAEICTGIPRAGVPIAQEYAQHLKIPFAEIFHKTGTSTNRRIVPKERTVGEGKSIIIVDDLIVHAQTKLEAIHAAEVSGFKVTGVAVLFDREQGGTQEIEKAGYPVYSALKLSDILKYYLAKGKITSQKYSEVVKALWAS</sequence>
<dbReference type="AlphaFoldDB" id="A0A1F5KI87"/>
<feature type="domain" description="Phosphoribosyltransferase" evidence="3">
    <location>
        <begin position="105"/>
        <end position="194"/>
    </location>
</feature>
<dbReference type="GO" id="GO:0004588">
    <property type="term" value="F:orotate phosphoribosyltransferase activity"/>
    <property type="evidence" value="ECO:0007669"/>
    <property type="project" value="TreeGrafter"/>
</dbReference>
<dbReference type="Proteomes" id="UP000177328">
    <property type="component" value="Unassembled WGS sequence"/>
</dbReference>
<dbReference type="Pfam" id="PF00156">
    <property type="entry name" value="Pribosyltran"/>
    <property type="match status" value="1"/>
</dbReference>
<dbReference type="SUPFAM" id="SSF53271">
    <property type="entry name" value="PRTase-like"/>
    <property type="match status" value="1"/>
</dbReference>
<dbReference type="Gene3D" id="3.40.50.2020">
    <property type="match status" value="1"/>
</dbReference>
<dbReference type="GO" id="GO:0004590">
    <property type="term" value="F:orotidine-5'-phosphate decarboxylase activity"/>
    <property type="evidence" value="ECO:0007669"/>
    <property type="project" value="TreeGrafter"/>
</dbReference>
<dbReference type="GO" id="GO:0006222">
    <property type="term" value="P:UMP biosynthetic process"/>
    <property type="evidence" value="ECO:0007669"/>
    <property type="project" value="TreeGrafter"/>
</dbReference>
<protein>
    <recommendedName>
        <fullName evidence="3">Phosphoribosyltransferase domain-containing protein</fullName>
    </recommendedName>
</protein>
<dbReference type="PANTHER" id="PTHR19278">
    <property type="entry name" value="OROTATE PHOSPHORIBOSYLTRANSFERASE"/>
    <property type="match status" value="1"/>
</dbReference>
<keyword evidence="2" id="KW-0665">Pyrimidine biosynthesis</keyword>
<dbReference type="EMBL" id="MFDD01000007">
    <property type="protein sequence ID" value="OGE40663.1"/>
    <property type="molecule type" value="Genomic_DNA"/>
</dbReference>
<evidence type="ECO:0000313" key="5">
    <source>
        <dbReference type="Proteomes" id="UP000177328"/>
    </source>
</evidence>
<dbReference type="PANTHER" id="PTHR19278:SF9">
    <property type="entry name" value="URIDINE 5'-MONOPHOSPHATE SYNTHASE"/>
    <property type="match status" value="1"/>
</dbReference>